<evidence type="ECO:0000259" key="5">
    <source>
        <dbReference type="PROSITE" id="PS50090"/>
    </source>
</evidence>
<evidence type="ECO:0000256" key="4">
    <source>
        <dbReference type="SAM" id="MobiDB-lite"/>
    </source>
</evidence>
<dbReference type="InterPro" id="IPR017930">
    <property type="entry name" value="Myb_dom"/>
</dbReference>
<reference evidence="7 8" key="1">
    <citation type="submission" date="2017-07" db="EMBL/GenBank/DDBJ databases">
        <title>An improved, manually edited Actinidia chinensis var. chinensis (kiwifruit) genome highlights the challenges associated with draft genomes and gene prediction in plants.</title>
        <authorList>
            <person name="Pilkington S."/>
            <person name="Crowhurst R."/>
            <person name="Hilario E."/>
            <person name="Nardozza S."/>
            <person name="Fraser L."/>
            <person name="Peng Y."/>
            <person name="Gunaseelan K."/>
            <person name="Simpson R."/>
            <person name="Tahir J."/>
            <person name="Deroles S."/>
            <person name="Templeton K."/>
            <person name="Luo Z."/>
            <person name="Davy M."/>
            <person name="Cheng C."/>
            <person name="Mcneilage M."/>
            <person name="Scaglione D."/>
            <person name="Liu Y."/>
            <person name="Zhang Q."/>
            <person name="Datson P."/>
            <person name="De Silva N."/>
            <person name="Gardiner S."/>
            <person name="Bassett H."/>
            <person name="Chagne D."/>
            <person name="Mccallum J."/>
            <person name="Dzierzon H."/>
            <person name="Deng C."/>
            <person name="Wang Y.-Y."/>
            <person name="Barron N."/>
            <person name="Manako K."/>
            <person name="Bowen J."/>
            <person name="Foster T."/>
            <person name="Erridge Z."/>
            <person name="Tiffin H."/>
            <person name="Waite C."/>
            <person name="Davies K."/>
            <person name="Grierson E."/>
            <person name="Laing W."/>
            <person name="Kirk R."/>
            <person name="Chen X."/>
            <person name="Wood M."/>
            <person name="Montefiori M."/>
            <person name="Brummell D."/>
            <person name="Schwinn K."/>
            <person name="Catanach A."/>
            <person name="Fullerton C."/>
            <person name="Li D."/>
            <person name="Meiyalaghan S."/>
            <person name="Nieuwenhuizen N."/>
            <person name="Read N."/>
            <person name="Prakash R."/>
            <person name="Hunter D."/>
            <person name="Zhang H."/>
            <person name="Mckenzie M."/>
            <person name="Knabel M."/>
            <person name="Harris A."/>
            <person name="Allan A."/>
            <person name="Chen A."/>
            <person name="Janssen B."/>
            <person name="Plunkett B."/>
            <person name="Dwamena C."/>
            <person name="Voogd C."/>
            <person name="Leif D."/>
            <person name="Lafferty D."/>
            <person name="Souleyre E."/>
            <person name="Varkonyi-Gasic E."/>
            <person name="Gambi F."/>
            <person name="Hanley J."/>
            <person name="Yao J.-L."/>
            <person name="Cheung J."/>
            <person name="David K."/>
            <person name="Warren B."/>
            <person name="Marsh K."/>
            <person name="Snowden K."/>
            <person name="Lin-Wang K."/>
            <person name="Brian L."/>
            <person name="Martinez-Sanchez M."/>
            <person name="Wang M."/>
            <person name="Ileperuma N."/>
            <person name="Macnee N."/>
            <person name="Campin R."/>
            <person name="Mcatee P."/>
            <person name="Drummond R."/>
            <person name="Espley R."/>
            <person name="Ireland H."/>
            <person name="Wu R."/>
            <person name="Atkinson R."/>
            <person name="Karunairetnam S."/>
            <person name="Bulley S."/>
            <person name="Chunkath S."/>
            <person name="Hanley Z."/>
            <person name="Storey R."/>
            <person name="Thrimawithana A."/>
            <person name="Thomson S."/>
            <person name="David C."/>
            <person name="Testolin R."/>
        </authorList>
    </citation>
    <scope>NUCLEOTIDE SEQUENCE [LARGE SCALE GENOMIC DNA]</scope>
    <source>
        <strain evidence="8">cv. Red5</strain>
        <tissue evidence="7">Young leaf</tissue>
    </source>
</reference>
<dbReference type="PANTHER" id="PTHR21717">
    <property type="entry name" value="TELOMERIC REPEAT BINDING PROTEIN"/>
    <property type="match status" value="1"/>
</dbReference>
<dbReference type="Pfam" id="PF23603">
    <property type="entry name" value="Ubiquitin_TPR1"/>
    <property type="match status" value="1"/>
</dbReference>
<dbReference type="SUPFAM" id="SSF46689">
    <property type="entry name" value="Homeodomain-like"/>
    <property type="match status" value="1"/>
</dbReference>
<evidence type="ECO:0000256" key="3">
    <source>
        <dbReference type="ARBA" id="ARBA00023242"/>
    </source>
</evidence>
<dbReference type="InterPro" id="IPR029071">
    <property type="entry name" value="Ubiquitin-like_domsf"/>
</dbReference>
<keyword evidence="3" id="KW-0539">Nucleus</keyword>
<protein>
    <submittedName>
        <fullName evidence="7">Telomere repeat-binding protein</fullName>
    </submittedName>
</protein>
<dbReference type="GO" id="GO:0042162">
    <property type="term" value="F:telomeric DNA binding"/>
    <property type="evidence" value="ECO:0007669"/>
    <property type="project" value="UniProtKB-ARBA"/>
</dbReference>
<dbReference type="PANTHER" id="PTHR21717:SF70">
    <property type="entry name" value="TELOMERE REPEAT-BINDING PROTEIN 2-RELATED"/>
    <property type="match status" value="1"/>
</dbReference>
<dbReference type="Pfam" id="PF00249">
    <property type="entry name" value="Myb_DNA-binding"/>
    <property type="match status" value="1"/>
</dbReference>
<dbReference type="InParanoid" id="A0A2R6RX04"/>
<dbReference type="InterPro" id="IPR009057">
    <property type="entry name" value="Homeodomain-like_sf"/>
</dbReference>
<dbReference type="Gene3D" id="1.10.246.220">
    <property type="match status" value="1"/>
</dbReference>
<comment type="caution">
    <text evidence="7">The sequence shown here is derived from an EMBL/GenBank/DDBJ whole genome shotgun (WGS) entry which is preliminary data.</text>
</comment>
<dbReference type="PROSITE" id="PS51294">
    <property type="entry name" value="HTH_MYB"/>
    <property type="match status" value="1"/>
</dbReference>
<dbReference type="Gramene" id="PSS34529">
    <property type="protein sequence ID" value="PSS34529"/>
    <property type="gene ID" value="CEY00_Acc01631"/>
</dbReference>
<dbReference type="InterPro" id="IPR031105">
    <property type="entry name" value="TRP_plant"/>
</dbReference>
<sequence length="693" mass="76146">MVLKKRIEYGFGGYRLPVIPRGPRSVRRRGAQKVEDSQICAFELLAAVAGKLLQESESSASSNAAEGKVSSGISSEGIKQEQLEEGEALRSECIDQGSFVESAIASGLTAQKCNLKSTSREFPHSIYDKILEGTSINFRSDFSKKVGHDLKLGVPDNKKAVEKSPCKVEAVSPNYGESCDDYIDGGIERQLDAEGNHNRNVDLTVDNTYSSKYPMEICVDIHQLINSDTSVQLPSYRDSVANASFPRHRNNVKVGSRDDGKNSIGCNRPGSKIRAFRPQPRIGHQRMRKLLTSKYWKLAPKLKDCDFSNNDGCMKPISRCRKALYTSERIQHEVPFKKRKLCYHSSTPAHDLEGSSESISNSPEKGVYGDKIGSARVVSSSVVGHQASFQSRDSHVKFSIKSFKVPELYVEVPVTATVGSLKRTVMEAVTAILESGLHVGVIVQGKKVKDDNKTLQQTGICHTDVLDTLGFTLEPGSAIALPSPSLKDPPILLPCETRQQLSSSAASPILDSGVFNASFEASPVTNMNHSVESKHELVSSPTEVLTDGTAVDSRALVALPAVHVEALAVVPVNQKTRRPELVQRRTRRPFSVSEVEALVEAVEKLGTGRWRDVKLRSFEDADHRTYVDLKDKWKTLVHTASISPQQRRGAPVPQDLLDRVLSAHTYWSHHQSKLHGKHQSEPLTISEAQVGTA</sequence>
<dbReference type="GO" id="GO:0005634">
    <property type="term" value="C:nucleus"/>
    <property type="evidence" value="ECO:0007669"/>
    <property type="project" value="UniProtKB-SubCell"/>
</dbReference>
<feature type="domain" description="HTH myb-type" evidence="6">
    <location>
        <begin position="583"/>
        <end position="641"/>
    </location>
</feature>
<dbReference type="OMA" id="QQGKHHA"/>
<feature type="region of interest" description="Disordered" evidence="4">
    <location>
        <begin position="60"/>
        <end position="81"/>
    </location>
</feature>
<dbReference type="SMART" id="SM00717">
    <property type="entry name" value="SANT"/>
    <property type="match status" value="1"/>
</dbReference>
<feature type="domain" description="Myb-like" evidence="5">
    <location>
        <begin position="582"/>
        <end position="637"/>
    </location>
</feature>
<name>A0A2R6RX04_ACTCC</name>
<dbReference type="EMBL" id="NKQK01000002">
    <property type="protein sequence ID" value="PSS34529.1"/>
    <property type="molecule type" value="Genomic_DNA"/>
</dbReference>
<evidence type="ECO:0000256" key="1">
    <source>
        <dbReference type="ARBA" id="ARBA00004123"/>
    </source>
</evidence>
<feature type="compositionally biased region" description="Polar residues" evidence="4">
    <location>
        <begin position="681"/>
        <end position="693"/>
    </location>
</feature>
<dbReference type="SUPFAM" id="SSF54236">
    <property type="entry name" value="Ubiquitin-like"/>
    <property type="match status" value="1"/>
</dbReference>
<dbReference type="SMR" id="A0A2R6RX04"/>
<dbReference type="STRING" id="1590841.A0A2R6RX04"/>
<accession>A0A2R6RX04</accession>
<dbReference type="Proteomes" id="UP000241394">
    <property type="component" value="Chromosome LG2"/>
</dbReference>
<dbReference type="InterPro" id="IPR057625">
    <property type="entry name" value="TPR1-6-like_ubiquitin"/>
</dbReference>
<evidence type="ECO:0000259" key="6">
    <source>
        <dbReference type="PROSITE" id="PS51294"/>
    </source>
</evidence>
<reference evidence="8" key="2">
    <citation type="journal article" date="2018" name="BMC Genomics">
        <title>A manually annotated Actinidia chinensis var. chinensis (kiwifruit) genome highlights the challenges associated with draft genomes and gene prediction in plants.</title>
        <authorList>
            <person name="Pilkington S.M."/>
            <person name="Crowhurst R."/>
            <person name="Hilario E."/>
            <person name="Nardozza S."/>
            <person name="Fraser L."/>
            <person name="Peng Y."/>
            <person name="Gunaseelan K."/>
            <person name="Simpson R."/>
            <person name="Tahir J."/>
            <person name="Deroles S.C."/>
            <person name="Templeton K."/>
            <person name="Luo Z."/>
            <person name="Davy M."/>
            <person name="Cheng C."/>
            <person name="McNeilage M."/>
            <person name="Scaglione D."/>
            <person name="Liu Y."/>
            <person name="Zhang Q."/>
            <person name="Datson P."/>
            <person name="De Silva N."/>
            <person name="Gardiner S.E."/>
            <person name="Bassett H."/>
            <person name="Chagne D."/>
            <person name="McCallum J."/>
            <person name="Dzierzon H."/>
            <person name="Deng C."/>
            <person name="Wang Y.Y."/>
            <person name="Barron L."/>
            <person name="Manako K."/>
            <person name="Bowen J."/>
            <person name="Foster T.M."/>
            <person name="Erridge Z.A."/>
            <person name="Tiffin H."/>
            <person name="Waite C.N."/>
            <person name="Davies K.M."/>
            <person name="Grierson E.P."/>
            <person name="Laing W.A."/>
            <person name="Kirk R."/>
            <person name="Chen X."/>
            <person name="Wood M."/>
            <person name="Montefiori M."/>
            <person name="Brummell D.A."/>
            <person name="Schwinn K.E."/>
            <person name="Catanach A."/>
            <person name="Fullerton C."/>
            <person name="Li D."/>
            <person name="Meiyalaghan S."/>
            <person name="Nieuwenhuizen N."/>
            <person name="Read N."/>
            <person name="Prakash R."/>
            <person name="Hunter D."/>
            <person name="Zhang H."/>
            <person name="McKenzie M."/>
            <person name="Knabel M."/>
            <person name="Harris A."/>
            <person name="Allan A.C."/>
            <person name="Gleave A."/>
            <person name="Chen A."/>
            <person name="Janssen B.J."/>
            <person name="Plunkett B."/>
            <person name="Ampomah-Dwamena C."/>
            <person name="Voogd C."/>
            <person name="Leif D."/>
            <person name="Lafferty D."/>
            <person name="Souleyre E.J.F."/>
            <person name="Varkonyi-Gasic E."/>
            <person name="Gambi F."/>
            <person name="Hanley J."/>
            <person name="Yao J.L."/>
            <person name="Cheung J."/>
            <person name="David K.M."/>
            <person name="Warren B."/>
            <person name="Marsh K."/>
            <person name="Snowden K.C."/>
            <person name="Lin-Wang K."/>
            <person name="Brian L."/>
            <person name="Martinez-Sanchez M."/>
            <person name="Wang M."/>
            <person name="Ileperuma N."/>
            <person name="Macnee N."/>
            <person name="Campin R."/>
            <person name="McAtee P."/>
            <person name="Drummond R.S.M."/>
            <person name="Espley R.V."/>
            <person name="Ireland H.S."/>
            <person name="Wu R."/>
            <person name="Atkinson R.G."/>
            <person name="Karunairetnam S."/>
            <person name="Bulley S."/>
            <person name="Chunkath S."/>
            <person name="Hanley Z."/>
            <person name="Storey R."/>
            <person name="Thrimawithana A.H."/>
            <person name="Thomson S."/>
            <person name="David C."/>
            <person name="Testolin R."/>
            <person name="Huang H."/>
            <person name="Hellens R.P."/>
            <person name="Schaffer R.J."/>
        </authorList>
    </citation>
    <scope>NUCLEOTIDE SEQUENCE [LARGE SCALE GENOMIC DNA]</scope>
    <source>
        <strain evidence="8">cv. Red5</strain>
    </source>
</reference>
<evidence type="ECO:0000256" key="2">
    <source>
        <dbReference type="ARBA" id="ARBA00023125"/>
    </source>
</evidence>
<gene>
    <name evidence="7" type="ORF">CEY00_Acc01631</name>
</gene>
<comment type="subcellular location">
    <subcellularLocation>
        <location evidence="1">Nucleus</location>
    </subcellularLocation>
</comment>
<dbReference type="InterPro" id="IPR001005">
    <property type="entry name" value="SANT/Myb"/>
</dbReference>
<proteinExistence type="predicted"/>
<dbReference type="AlphaFoldDB" id="A0A2R6RX04"/>
<keyword evidence="8" id="KW-1185">Reference proteome</keyword>
<keyword evidence="2" id="KW-0238">DNA-binding</keyword>
<organism evidence="7 8">
    <name type="scientific">Actinidia chinensis var. chinensis</name>
    <name type="common">Chinese soft-hair kiwi</name>
    <dbReference type="NCBI Taxonomy" id="1590841"/>
    <lineage>
        <taxon>Eukaryota</taxon>
        <taxon>Viridiplantae</taxon>
        <taxon>Streptophyta</taxon>
        <taxon>Embryophyta</taxon>
        <taxon>Tracheophyta</taxon>
        <taxon>Spermatophyta</taxon>
        <taxon>Magnoliopsida</taxon>
        <taxon>eudicotyledons</taxon>
        <taxon>Gunneridae</taxon>
        <taxon>Pentapetalae</taxon>
        <taxon>asterids</taxon>
        <taxon>Ericales</taxon>
        <taxon>Actinidiaceae</taxon>
        <taxon>Actinidia</taxon>
    </lineage>
</organism>
<dbReference type="CDD" id="cd11660">
    <property type="entry name" value="SANT_TRF"/>
    <property type="match status" value="1"/>
</dbReference>
<dbReference type="OrthoDB" id="2020981at2759"/>
<dbReference type="PROSITE" id="PS50090">
    <property type="entry name" value="MYB_LIKE"/>
    <property type="match status" value="1"/>
</dbReference>
<dbReference type="FunCoup" id="A0A2R6RX04">
    <property type="interactions" value="2060"/>
</dbReference>
<evidence type="ECO:0000313" key="7">
    <source>
        <dbReference type="EMBL" id="PSS34529.1"/>
    </source>
</evidence>
<evidence type="ECO:0000313" key="8">
    <source>
        <dbReference type="Proteomes" id="UP000241394"/>
    </source>
</evidence>
<feature type="region of interest" description="Disordered" evidence="4">
    <location>
        <begin position="671"/>
        <end position="693"/>
    </location>
</feature>
<feature type="region of interest" description="Disordered" evidence="4">
    <location>
        <begin position="250"/>
        <end position="271"/>
    </location>
</feature>